<dbReference type="EMBL" id="WEGH01000002">
    <property type="protein sequence ID" value="MQY05008.1"/>
    <property type="molecule type" value="Genomic_DNA"/>
</dbReference>
<dbReference type="InterPro" id="IPR025841">
    <property type="entry name" value="CP_ATPgrasp_2"/>
</dbReference>
<dbReference type="Pfam" id="PF14403">
    <property type="entry name" value="CP_ATPgrasp_2"/>
    <property type="match status" value="1"/>
</dbReference>
<dbReference type="NCBIfam" id="NF010041">
    <property type="entry name" value="PRK13517.1-1"/>
    <property type="match status" value="1"/>
</dbReference>
<dbReference type="Gene3D" id="3.40.50.11290">
    <property type="match status" value="1"/>
</dbReference>
<dbReference type="RefSeq" id="WP_153533133.1">
    <property type="nucleotide sequence ID" value="NZ_WEGH01000002.1"/>
</dbReference>
<keyword evidence="8" id="KW-1185">Reference proteome</keyword>
<dbReference type="SUPFAM" id="SSF55931">
    <property type="entry name" value="Glutamine synthetase/guanido kinase"/>
    <property type="match status" value="1"/>
</dbReference>
<comment type="catalytic activity">
    <reaction evidence="4 5">
        <text>L-cysteine + L-glutamate + ATP = gamma-L-glutamyl-L-cysteine + ADP + phosphate + H(+)</text>
        <dbReference type="Rhea" id="RHEA:13285"/>
        <dbReference type="ChEBI" id="CHEBI:15378"/>
        <dbReference type="ChEBI" id="CHEBI:29985"/>
        <dbReference type="ChEBI" id="CHEBI:30616"/>
        <dbReference type="ChEBI" id="CHEBI:35235"/>
        <dbReference type="ChEBI" id="CHEBI:43474"/>
        <dbReference type="ChEBI" id="CHEBI:58173"/>
        <dbReference type="ChEBI" id="CHEBI:456216"/>
        <dbReference type="EC" id="6.3.2.2"/>
    </reaction>
</comment>
<dbReference type="PANTHER" id="PTHR34595:SF7">
    <property type="entry name" value="SLL1039 PROTEIN"/>
    <property type="match status" value="1"/>
</dbReference>
<keyword evidence="2 5" id="KW-0547">Nucleotide-binding</keyword>
<dbReference type="InterPro" id="IPR051680">
    <property type="entry name" value="ATP-dep_Glu-Cys_Ligase-2"/>
</dbReference>
<dbReference type="InterPro" id="IPR011793">
    <property type="entry name" value="YbdK"/>
</dbReference>
<keyword evidence="3 5" id="KW-0067">ATP-binding</keyword>
<evidence type="ECO:0000256" key="1">
    <source>
        <dbReference type="ARBA" id="ARBA00022598"/>
    </source>
</evidence>
<dbReference type="Proteomes" id="UP000487268">
    <property type="component" value="Unassembled WGS sequence"/>
</dbReference>
<dbReference type="InterPro" id="IPR006336">
    <property type="entry name" value="GCS2"/>
</dbReference>
<dbReference type="OrthoDB" id="9803842at2"/>
<dbReference type="SUPFAM" id="SSF56059">
    <property type="entry name" value="Glutathione synthetase ATP-binding domain-like"/>
    <property type="match status" value="1"/>
</dbReference>
<dbReference type="AlphaFoldDB" id="A0A7K0BUY7"/>
<protein>
    <recommendedName>
        <fullName evidence="5">Putative glutamate--cysteine ligase 2</fullName>
        <ecNumber evidence="5">6.3.2.2</ecNumber>
    </recommendedName>
    <alternativeName>
        <fullName evidence="5">Gamma-glutamylcysteine synthetase 2</fullName>
        <shortName evidence="5">GCS 2</shortName>
        <shortName evidence="5">Gamma-GCS 2</shortName>
    </alternativeName>
</protein>
<reference evidence="7 8" key="1">
    <citation type="submission" date="2019-10" db="EMBL/GenBank/DDBJ databases">
        <title>Actinomadura rubteroloni sp. nov. and Actinomadura macrotermitis sp. nov., isolated from the gut of fungus growing-termite Macrotermes natalensis.</title>
        <authorList>
            <person name="Benndorf R."/>
            <person name="Martin K."/>
            <person name="Kuefner M."/>
            <person name="De Beer W."/>
            <person name="Kaster A.-K."/>
            <person name="Vollmers J."/>
            <person name="Poulsen M."/>
            <person name="Beemelmanns C."/>
        </authorList>
    </citation>
    <scope>NUCLEOTIDE SEQUENCE [LARGE SCALE GENOMIC DNA]</scope>
    <source>
        <strain evidence="7 8">RB68</strain>
    </source>
</reference>
<dbReference type="EC" id="6.3.2.2" evidence="5"/>
<evidence type="ECO:0000313" key="8">
    <source>
        <dbReference type="Proteomes" id="UP000487268"/>
    </source>
</evidence>
<gene>
    <name evidence="7" type="primary">gshA_2</name>
    <name evidence="7" type="ORF">ACRB68_30710</name>
</gene>
<dbReference type="GO" id="GO:0005524">
    <property type="term" value="F:ATP binding"/>
    <property type="evidence" value="ECO:0007669"/>
    <property type="project" value="UniProtKB-KW"/>
</dbReference>
<evidence type="ECO:0000256" key="5">
    <source>
        <dbReference type="HAMAP-Rule" id="MF_01609"/>
    </source>
</evidence>
<comment type="function">
    <text evidence="5">ATP-dependent carboxylate-amine ligase which exhibits weak glutamate--cysteine ligase activity.</text>
</comment>
<proteinExistence type="inferred from homology"/>
<organism evidence="7 8">
    <name type="scientific">Actinomadura macrotermitis</name>
    <dbReference type="NCBI Taxonomy" id="2585200"/>
    <lineage>
        <taxon>Bacteria</taxon>
        <taxon>Bacillati</taxon>
        <taxon>Actinomycetota</taxon>
        <taxon>Actinomycetes</taxon>
        <taxon>Streptosporangiales</taxon>
        <taxon>Thermomonosporaceae</taxon>
        <taxon>Actinomadura</taxon>
    </lineage>
</organism>
<feature type="domain" description="Circularly permuted ATP-grasp type 2" evidence="6">
    <location>
        <begin position="454"/>
        <end position="806"/>
    </location>
</feature>
<dbReference type="GO" id="GO:0042398">
    <property type="term" value="P:modified amino acid biosynthetic process"/>
    <property type="evidence" value="ECO:0007669"/>
    <property type="project" value="InterPro"/>
</dbReference>
<dbReference type="NCBIfam" id="TIGR02050">
    <property type="entry name" value="gshA_cyan_rel"/>
    <property type="match status" value="1"/>
</dbReference>
<accession>A0A7K0BUY7</accession>
<dbReference type="Gene3D" id="3.30.590.20">
    <property type="match status" value="1"/>
</dbReference>
<sequence length="828" mass="90099">MGDRAEVMAVGVEEEFHTVDLETHRLLPRADSLLQQLPAERFSAELQRSVVETNSRPFLRLIDLAEDLAALRRGVVAAAEPLGLGIVASGTVPVADVDALKVTPDPRYENMLEEYQALAREQLICGAQVHVDVGDRDLAVAIAHRIAPRLPALLAISASSPYWLGSDTGYASYRTLLWSRWPTTGPLGEFGSAEEYDRMVDDLVRSGVISDRGMIYFDVRPSAHLPTIELRVCDACPRVEDVVLLAGLFRAMVIEEMEAAVAGRPPLPVRTELTRAMSWRAARAGLESELVDPVDGVPVPAPLFIRRTVAGLRPALERLGDWELVSELADAVLAGGGSAARQRAAFAEGGVGRVVDLLLAETRANTEWAPGAGPARTRVAPMLAGYDTSADEAVVFDGSARGPYGLLMNALDRLGADGLAERERKRDEVQRQLGMTFHVEGEEEDRLFPVDLVPRIIAAEDWTLLQVGLVQRVRALEAFLRDAYGDREAVRDGVLPAWAVDDSPGLRDDGRLVPKDSVRCAVAGIDLVRDGAGRWAVLEDNLRVPSGIGYALANRWLMARVLPEMLRASSTPSPARALKVLRAALSNESDALALVTSGESDSAFFEHRLLAQEMGIPLVTPDQIEVDEHGVRADGQHVEVLYRRIDEDELPRELLDAVRRGQLRLANAPGNGVGDDKALYAFVPRLIEYYLGEQPLLDNVATYLCRDEEQREQVLDRLPELVLKPVDGYGGAGVLIGPDASRAELAEARDRLLENPAGWIAQETVGLSTHPVLDGGRLRPRAVDLRAFVCQGDRAEVVPVALTRVAPEGSRIVNSSQGGGSKDTWLMQ</sequence>
<comment type="similarity">
    <text evidence="5">Belongs to the glutamate--cysteine ligase type 2 family. YbdK subfamily.</text>
</comment>
<evidence type="ECO:0000313" key="7">
    <source>
        <dbReference type="EMBL" id="MQY05008.1"/>
    </source>
</evidence>
<dbReference type="Pfam" id="PF04107">
    <property type="entry name" value="GCS2"/>
    <property type="match status" value="1"/>
</dbReference>
<dbReference type="HAMAP" id="MF_01609">
    <property type="entry name" value="Glu_cys_ligase_2"/>
    <property type="match status" value="1"/>
</dbReference>
<evidence type="ECO:0000256" key="4">
    <source>
        <dbReference type="ARBA" id="ARBA00048819"/>
    </source>
</evidence>
<name>A0A7K0BUY7_9ACTN</name>
<comment type="caution">
    <text evidence="7">The sequence shown here is derived from an EMBL/GenBank/DDBJ whole genome shotgun (WGS) entry which is preliminary data.</text>
</comment>
<dbReference type="InterPro" id="IPR014746">
    <property type="entry name" value="Gln_synth/guanido_kin_cat_dom"/>
</dbReference>
<evidence type="ECO:0000256" key="3">
    <source>
        <dbReference type="ARBA" id="ARBA00022840"/>
    </source>
</evidence>
<evidence type="ECO:0000256" key="2">
    <source>
        <dbReference type="ARBA" id="ARBA00022741"/>
    </source>
</evidence>
<dbReference type="Gene3D" id="3.30.1490.270">
    <property type="match status" value="1"/>
</dbReference>
<dbReference type="PANTHER" id="PTHR34595">
    <property type="entry name" value="BLR5612 PROTEIN"/>
    <property type="match status" value="1"/>
</dbReference>
<keyword evidence="1 5" id="KW-0436">Ligase</keyword>
<dbReference type="GO" id="GO:0004357">
    <property type="term" value="F:glutamate-cysteine ligase activity"/>
    <property type="evidence" value="ECO:0007669"/>
    <property type="project" value="UniProtKB-EC"/>
</dbReference>
<evidence type="ECO:0000259" key="6">
    <source>
        <dbReference type="Pfam" id="PF14403"/>
    </source>
</evidence>